<feature type="signal peptide" evidence="3">
    <location>
        <begin position="1"/>
        <end position="28"/>
    </location>
</feature>
<dbReference type="InterPro" id="IPR000531">
    <property type="entry name" value="Beta-barrel_TonB"/>
</dbReference>
<keyword evidence="3" id="KW-0732">Signal</keyword>
<dbReference type="PROSITE" id="PS52016">
    <property type="entry name" value="TONB_DEPENDENT_REC_3"/>
    <property type="match status" value="1"/>
</dbReference>
<evidence type="ECO:0000313" key="6">
    <source>
        <dbReference type="EMBL" id="TKC62367.1"/>
    </source>
</evidence>
<protein>
    <submittedName>
        <fullName evidence="6">SusC/RagA family TonB-linked outer membrane protein</fullName>
    </submittedName>
</protein>
<keyword evidence="1" id="KW-1134">Transmembrane beta strand</keyword>
<keyword evidence="1 2" id="KW-0472">Membrane</keyword>
<comment type="subcellular location">
    <subcellularLocation>
        <location evidence="1">Cell outer membrane</location>
        <topology evidence="1">Multi-pass membrane protein</topology>
    </subcellularLocation>
</comment>
<keyword evidence="1" id="KW-0813">Transport</keyword>
<dbReference type="InterPro" id="IPR039426">
    <property type="entry name" value="TonB-dep_rcpt-like"/>
</dbReference>
<dbReference type="InterPro" id="IPR012910">
    <property type="entry name" value="Plug_dom"/>
</dbReference>
<dbReference type="InterPro" id="IPR023996">
    <property type="entry name" value="TonB-dep_OMP_SusC/RagA"/>
</dbReference>
<feature type="domain" description="TonB-dependent receptor plug" evidence="5">
    <location>
        <begin position="67"/>
        <end position="169"/>
    </location>
</feature>
<sequence>MRKRLLPCFRYFMLCCVLSGTIQGKLHAANVFQDTAGIDTSRASDRLHVYQLPSKVNVLYGAQAKDNLVQSIGYLNGKRLESVPATLLSNAFAGHLAGLNVSQSNGAPRYDNPSLNLRGGSPLIIIDGVPRYSTVYDELALNPEQIESVTLLKDGLSAVMLGNRAMNGVLLITTRKQGTAPGSFVSFTAQGGVQTAIGMRQALSSSAYASLYNEARVNSGLSPVYTQDQLAAYDNGTDSYVYPDVDWQKTIMKDNAPMMRYNLNAGGKYKNMRYFVSLDYQNQSGLFKEDVASPYATNINYSRYIFRSNLEFDIDKNLSAFFHLQGNIQDFIQPGSGYASIFSSLLTTPNNATPAMNFRGTFAGTRDYPNNPYAQTVGTGYLKNNMQAAAVNIGLKEKMDQLIKGSWIKLLLSYAPSYEQKIDRSKGYNAYNYPVTGDTTNYLRVSTISEQPNTDAVPARFQQTYVELSTGMERSWNKHDFTGLILASYDNSQENNLLNQVYKGISGRFTYSFDKRFNLEFAGAYSGNNRFVPGKQYDFYPGAGASWNLHNEQFLKGNTFLNEFKLRVSYAKVGNADPGYYLWRQSYAAGSAYIFGTGATSTPSIAQGAIASPDRVTEKAKKFNAGFDLAFSNNRGWFSADYYNSSQYDLLQIRGNSSLLFGNDYPLENIGKNRYSGVELSAGWSANLGKLRYTIAGNISTASSRVVFNDEPAQAYSYLAKTGQPVNQIRGYVADGFFGPGNLSSATLEGFVPSAGDVKYKDLNGDGKINVEDQTIIGNDKPLVYFGAGLGLQFLGFDMNILFQGVENRDILTMGNYQFPFNNNGIGQAYAYNLNRYTPATASTATLPRVTIHNEVNNYQTSSLYVRDASYIRLKNVEIGYTFNSKILPSALIKGLRVFVNGLNLATFSKYKDADPENYTGLYPIQRIINGGLSLKL</sequence>
<dbReference type="Gene3D" id="2.170.130.10">
    <property type="entry name" value="TonB-dependent receptor, plug domain"/>
    <property type="match status" value="1"/>
</dbReference>
<feature type="chain" id="PRO_5020373330" evidence="3">
    <location>
        <begin position="29"/>
        <end position="937"/>
    </location>
</feature>
<dbReference type="Proteomes" id="UP000309594">
    <property type="component" value="Unassembled WGS sequence"/>
</dbReference>
<keyword evidence="1" id="KW-0998">Cell outer membrane</keyword>
<comment type="caution">
    <text evidence="6">The sequence shown here is derived from an EMBL/GenBank/DDBJ whole genome shotgun (WGS) entry which is preliminary data.</text>
</comment>
<comment type="similarity">
    <text evidence="1 2">Belongs to the TonB-dependent receptor family.</text>
</comment>
<dbReference type="AlphaFoldDB" id="A0A4U1GE80"/>
<dbReference type="InterPro" id="IPR037066">
    <property type="entry name" value="Plug_dom_sf"/>
</dbReference>
<evidence type="ECO:0000256" key="3">
    <source>
        <dbReference type="SAM" id="SignalP"/>
    </source>
</evidence>
<gene>
    <name evidence="6" type="ORF">FBD94_09105</name>
</gene>
<dbReference type="Pfam" id="PF00593">
    <property type="entry name" value="TonB_dep_Rec_b-barrel"/>
    <property type="match status" value="1"/>
</dbReference>
<dbReference type="Pfam" id="PF07715">
    <property type="entry name" value="Plug"/>
    <property type="match status" value="1"/>
</dbReference>
<evidence type="ECO:0000259" key="5">
    <source>
        <dbReference type="Pfam" id="PF07715"/>
    </source>
</evidence>
<dbReference type="GO" id="GO:0009279">
    <property type="term" value="C:cell outer membrane"/>
    <property type="evidence" value="ECO:0007669"/>
    <property type="project" value="UniProtKB-SubCell"/>
</dbReference>
<keyword evidence="1" id="KW-0812">Transmembrane</keyword>
<reference evidence="6 7" key="1">
    <citation type="submission" date="2019-04" db="EMBL/GenBank/DDBJ databases">
        <title>Pedobacter sp. RP-1-16 sp. nov., isolated from Arctic soil.</title>
        <authorList>
            <person name="Dahal R.H."/>
            <person name="Kim D.-U."/>
        </authorList>
    </citation>
    <scope>NUCLEOTIDE SEQUENCE [LARGE SCALE GENOMIC DNA]</scope>
    <source>
        <strain evidence="6 7">RP-1-16</strain>
    </source>
</reference>
<name>A0A4U1GE80_9SPHI</name>
<evidence type="ECO:0000256" key="1">
    <source>
        <dbReference type="PROSITE-ProRule" id="PRU01360"/>
    </source>
</evidence>
<feature type="domain" description="TonB-dependent receptor-like beta-barrel" evidence="4">
    <location>
        <begin position="351"/>
        <end position="905"/>
    </location>
</feature>
<proteinExistence type="inferred from homology"/>
<dbReference type="RefSeq" id="WP_136879970.1">
    <property type="nucleotide sequence ID" value="NZ_SWDX01000003.1"/>
</dbReference>
<evidence type="ECO:0000259" key="4">
    <source>
        <dbReference type="Pfam" id="PF00593"/>
    </source>
</evidence>
<evidence type="ECO:0000313" key="7">
    <source>
        <dbReference type="Proteomes" id="UP000309594"/>
    </source>
</evidence>
<organism evidence="6 7">
    <name type="scientific">Pedobacter hiemivivus</name>
    <dbReference type="NCBI Taxonomy" id="2530454"/>
    <lineage>
        <taxon>Bacteria</taxon>
        <taxon>Pseudomonadati</taxon>
        <taxon>Bacteroidota</taxon>
        <taxon>Sphingobacteriia</taxon>
        <taxon>Sphingobacteriales</taxon>
        <taxon>Sphingobacteriaceae</taxon>
        <taxon>Pedobacter</taxon>
    </lineage>
</organism>
<dbReference type="SUPFAM" id="SSF56935">
    <property type="entry name" value="Porins"/>
    <property type="match status" value="1"/>
</dbReference>
<accession>A0A4U1GE80</accession>
<dbReference type="EMBL" id="SWDX01000003">
    <property type="protein sequence ID" value="TKC62367.1"/>
    <property type="molecule type" value="Genomic_DNA"/>
</dbReference>
<keyword evidence="2" id="KW-0798">TonB box</keyword>
<evidence type="ECO:0000256" key="2">
    <source>
        <dbReference type="RuleBase" id="RU003357"/>
    </source>
</evidence>
<dbReference type="NCBIfam" id="TIGR04056">
    <property type="entry name" value="OMP_RagA_SusC"/>
    <property type="match status" value="1"/>
</dbReference>